<dbReference type="NCBIfam" id="TIGR04057">
    <property type="entry name" value="SusC_RagA_signa"/>
    <property type="match status" value="1"/>
</dbReference>
<dbReference type="SUPFAM" id="SSF49464">
    <property type="entry name" value="Carboxypeptidase regulatory domain-like"/>
    <property type="match status" value="1"/>
</dbReference>
<keyword evidence="3 8" id="KW-1134">Transmembrane beta strand</keyword>
<dbReference type="NCBIfam" id="TIGR04056">
    <property type="entry name" value="OMP_RagA_SusC"/>
    <property type="match status" value="1"/>
</dbReference>
<dbReference type="Proteomes" id="UP000095591">
    <property type="component" value="Unassembled WGS sequence"/>
</dbReference>
<evidence type="ECO:0000256" key="2">
    <source>
        <dbReference type="ARBA" id="ARBA00022448"/>
    </source>
</evidence>
<organism evidence="13 14">
    <name type="scientific">Parabacteroides distasonis</name>
    <dbReference type="NCBI Taxonomy" id="823"/>
    <lineage>
        <taxon>Bacteria</taxon>
        <taxon>Pseudomonadati</taxon>
        <taxon>Bacteroidota</taxon>
        <taxon>Bacteroidia</taxon>
        <taxon>Bacteroidales</taxon>
        <taxon>Tannerellaceae</taxon>
        <taxon>Parabacteroides</taxon>
    </lineage>
</organism>
<evidence type="ECO:0000256" key="10">
    <source>
        <dbReference type="SAM" id="SignalP"/>
    </source>
</evidence>
<sequence>MKKHFFSLRERGLFLLLLGLFLSFSSYAQDITVKGVVKDSKFGDPIIGASVLVKGTTNGTISDMDGNFTLAAPKDGTLTISYIGYKSQEIPVNGQQNLNIILDEDVEALDEVVVVGYATGSKRTISGAVERIKKEDMNQGVVNTPLESLKGKVAGVVISKTGGDPASKPSIRVRGTTSLSGGNDPLVIIDGVFGDLSMLDAIAPADIETFTILKDASETAQYGSRGAAGVIVVTTVKGKNGMKTLSYNGNFGISNVYKNLKMLSADEFRSTAKALGMTPLDMGGNTNFFDEIEQLGYTQNHNISFGAGNDDSNYRASVGVIDQQGIIKNSGMKNYTAKLDASQNMFNNKLKIEFGMFGSLKQVDYTNDYEKTFYSAATYNPTFPTHKNEDGKWDEDPYANEIQNPLGRLEIQDREKNAYVNVHGKLTWTILDGLKLSAFGSYTYNVKENMKYIPKDLKAITQTSDAHGYRADNKQNILMGNIQLSYNKDLNEKHHIDALALVEGQKYHYTGFSAGARGFETDYFGYNNLKAGGTVKYGDVTSFQNENRLASFMGRFNYMYDNRFIATVNLRADGSSKLGMNNKWGFFPSASAAWVLNEEAFLKDVDWLSQLKLRAGYGLTGNQDAIEAYNSLALMSPNGVTSVNGNSTATYGFTRNSNPDLRWEVKKTFDVGVDAGILDGRFTLTADWYTSKTTDLLYKYAVPVPPFVYPELLANLGEMTNSGVELAVSGGIVKTKDFDFNMGVNFSYQKNKLNSLSGSYMGQELQAKQYMDLSSMSGAGFVGNNRVVYQMVGYPVGVFYIPRCLGLTPALDENGNAIEGRYIYNLDQTIDGKEGLDTNDGGDRYIAGQAMPKYYLGMNFSFRYKRFDLMTQMNGAFGHKIFNGTSLAYMNLSQFPTYNALAKAPESKIYDQSISDYWLEKGNYLNIDYITLGYNIDCKKIEKYVKNIRVTFSVNNVATITGYSGLSPMINSTTVDKDNNDLGMDNKRFYPLSRTYSLGLSVNF</sequence>
<dbReference type="Gene3D" id="2.60.40.1120">
    <property type="entry name" value="Carboxypeptidase-like, regulatory domain"/>
    <property type="match status" value="1"/>
</dbReference>
<evidence type="ECO:0000256" key="3">
    <source>
        <dbReference type="ARBA" id="ARBA00022452"/>
    </source>
</evidence>
<evidence type="ECO:0000259" key="12">
    <source>
        <dbReference type="Pfam" id="PF07715"/>
    </source>
</evidence>
<feature type="signal peptide" evidence="10">
    <location>
        <begin position="1"/>
        <end position="28"/>
    </location>
</feature>
<dbReference type="InterPro" id="IPR000531">
    <property type="entry name" value="Beta-barrel_TonB"/>
</dbReference>
<dbReference type="InterPro" id="IPR023996">
    <property type="entry name" value="TonB-dep_OMP_SusC/RagA"/>
</dbReference>
<comment type="subcellular location">
    <subcellularLocation>
        <location evidence="1 8">Cell outer membrane</location>
        <topology evidence="1 8">Multi-pass membrane protein</topology>
    </subcellularLocation>
</comment>
<evidence type="ECO:0000256" key="5">
    <source>
        <dbReference type="ARBA" id="ARBA00023077"/>
    </source>
</evidence>
<dbReference type="FunFam" id="2.60.40.1120:FF:000003">
    <property type="entry name" value="Outer membrane protein Omp121"/>
    <property type="match status" value="1"/>
</dbReference>
<dbReference type="InterPro" id="IPR037066">
    <property type="entry name" value="Plug_dom_sf"/>
</dbReference>
<keyword evidence="4 8" id="KW-0812">Transmembrane</keyword>
<keyword evidence="7 8" id="KW-0998">Cell outer membrane</keyword>
<evidence type="ECO:0000313" key="14">
    <source>
        <dbReference type="Proteomes" id="UP000095591"/>
    </source>
</evidence>
<dbReference type="PROSITE" id="PS52016">
    <property type="entry name" value="TONB_DEPENDENT_REC_3"/>
    <property type="match status" value="1"/>
</dbReference>
<gene>
    <name evidence="13" type="ORF">ERS852429_03549</name>
</gene>
<dbReference type="InterPro" id="IPR023997">
    <property type="entry name" value="TonB-dep_OMP_SusC/RagA_CS"/>
</dbReference>
<accession>A0A173VSV5</accession>
<evidence type="ECO:0000313" key="13">
    <source>
        <dbReference type="EMBL" id="CUN30332.1"/>
    </source>
</evidence>
<proteinExistence type="inferred from homology"/>
<keyword evidence="13" id="KW-0675">Receptor</keyword>
<dbReference type="Gene3D" id="2.40.170.20">
    <property type="entry name" value="TonB-dependent receptor, beta-barrel domain"/>
    <property type="match status" value="1"/>
</dbReference>
<dbReference type="Pfam" id="PF07715">
    <property type="entry name" value="Plug"/>
    <property type="match status" value="1"/>
</dbReference>
<dbReference type="SUPFAM" id="SSF56935">
    <property type="entry name" value="Porins"/>
    <property type="match status" value="1"/>
</dbReference>
<evidence type="ECO:0000256" key="7">
    <source>
        <dbReference type="ARBA" id="ARBA00023237"/>
    </source>
</evidence>
<dbReference type="Pfam" id="PF13715">
    <property type="entry name" value="CarbopepD_reg_2"/>
    <property type="match status" value="1"/>
</dbReference>
<evidence type="ECO:0000256" key="4">
    <source>
        <dbReference type="ARBA" id="ARBA00022692"/>
    </source>
</evidence>
<dbReference type="EMBL" id="CYXP01000009">
    <property type="protein sequence ID" value="CUN30332.1"/>
    <property type="molecule type" value="Genomic_DNA"/>
</dbReference>
<evidence type="ECO:0000259" key="11">
    <source>
        <dbReference type="Pfam" id="PF00593"/>
    </source>
</evidence>
<dbReference type="Pfam" id="PF00593">
    <property type="entry name" value="TonB_dep_Rec_b-barrel"/>
    <property type="match status" value="1"/>
</dbReference>
<feature type="domain" description="TonB-dependent receptor-like beta-barrel" evidence="11">
    <location>
        <begin position="373"/>
        <end position="957"/>
    </location>
</feature>
<evidence type="ECO:0000256" key="6">
    <source>
        <dbReference type="ARBA" id="ARBA00023136"/>
    </source>
</evidence>
<dbReference type="InterPro" id="IPR039426">
    <property type="entry name" value="TonB-dep_rcpt-like"/>
</dbReference>
<evidence type="ECO:0000256" key="9">
    <source>
        <dbReference type="RuleBase" id="RU003357"/>
    </source>
</evidence>
<dbReference type="InterPro" id="IPR012910">
    <property type="entry name" value="Plug_dom"/>
</dbReference>
<dbReference type="Gene3D" id="2.170.130.10">
    <property type="entry name" value="TonB-dependent receptor, plug domain"/>
    <property type="match status" value="1"/>
</dbReference>
<keyword evidence="5 9" id="KW-0798">TonB box</keyword>
<name>A0A173VSV5_PARDI</name>
<keyword evidence="6 8" id="KW-0472">Membrane</keyword>
<dbReference type="InterPro" id="IPR036942">
    <property type="entry name" value="Beta-barrel_TonB_sf"/>
</dbReference>
<protein>
    <submittedName>
        <fullName evidence="13">Outer membrane cobalamin receptor protein</fullName>
    </submittedName>
</protein>
<reference evidence="13 14" key="1">
    <citation type="submission" date="2015-09" db="EMBL/GenBank/DDBJ databases">
        <authorList>
            <consortium name="Pathogen Informatics"/>
        </authorList>
    </citation>
    <scope>NUCLEOTIDE SEQUENCE [LARGE SCALE GENOMIC DNA]</scope>
    <source>
        <strain evidence="13 14">2789STDY5608872</strain>
    </source>
</reference>
<dbReference type="InterPro" id="IPR008969">
    <property type="entry name" value="CarboxyPept-like_regulatory"/>
</dbReference>
<keyword evidence="10" id="KW-0732">Signal</keyword>
<evidence type="ECO:0000256" key="1">
    <source>
        <dbReference type="ARBA" id="ARBA00004571"/>
    </source>
</evidence>
<dbReference type="GO" id="GO:0009279">
    <property type="term" value="C:cell outer membrane"/>
    <property type="evidence" value="ECO:0007669"/>
    <property type="project" value="UniProtKB-SubCell"/>
</dbReference>
<comment type="similarity">
    <text evidence="8 9">Belongs to the TonB-dependent receptor family.</text>
</comment>
<evidence type="ECO:0000256" key="8">
    <source>
        <dbReference type="PROSITE-ProRule" id="PRU01360"/>
    </source>
</evidence>
<feature type="chain" id="PRO_5008014130" evidence="10">
    <location>
        <begin position="29"/>
        <end position="1004"/>
    </location>
</feature>
<feature type="domain" description="TonB-dependent receptor plug" evidence="12">
    <location>
        <begin position="122"/>
        <end position="230"/>
    </location>
</feature>
<keyword evidence="2 8" id="KW-0813">Transport</keyword>
<dbReference type="AlphaFoldDB" id="A0A173VSV5"/>
<dbReference type="RefSeq" id="WP_057319854.1">
    <property type="nucleotide sequence ID" value="NZ_CYXP01000009.1"/>
</dbReference>